<evidence type="ECO:0000256" key="1">
    <source>
        <dbReference type="SAM" id="SignalP"/>
    </source>
</evidence>
<protein>
    <submittedName>
        <fullName evidence="2">Uncharacterized protein</fullName>
    </submittedName>
</protein>
<keyword evidence="3" id="KW-1185">Reference proteome</keyword>
<evidence type="ECO:0000313" key="3">
    <source>
        <dbReference type="Proteomes" id="UP000640509"/>
    </source>
</evidence>
<reference evidence="3" key="1">
    <citation type="journal article" date="2019" name="Int. J. Syst. Evol. Microbiol.">
        <title>The Global Catalogue of Microorganisms (GCM) 10K type strain sequencing project: providing services to taxonomists for standard genome sequencing and annotation.</title>
        <authorList>
            <consortium name="The Broad Institute Genomics Platform"/>
            <consortium name="The Broad Institute Genome Sequencing Center for Infectious Disease"/>
            <person name="Wu L."/>
            <person name="Ma J."/>
        </authorList>
    </citation>
    <scope>NUCLEOTIDE SEQUENCE [LARGE SCALE GENOMIC DNA]</scope>
    <source>
        <strain evidence="3">CGMCC 1.15419</strain>
    </source>
</reference>
<name>A0ABQ1VEG7_9RHOB</name>
<accession>A0ABQ1VEG7</accession>
<sequence length="100" mass="10396">MKQRLIAAILTVLPVAALASSEEAWDDFRAAVESACKAAVEAPQTASVTVEVNPFGSESYGAALVTVGGKDGQDRLICIFDKRSQAVEITAPFADAAPAE</sequence>
<gene>
    <name evidence="2" type="ORF">GCM10011402_09800</name>
</gene>
<dbReference type="RefSeq" id="WP_188714255.1">
    <property type="nucleotide sequence ID" value="NZ_BMIV01000002.1"/>
</dbReference>
<organism evidence="2 3">
    <name type="scientific">Paracoccus acridae</name>
    <dbReference type="NCBI Taxonomy" id="1795310"/>
    <lineage>
        <taxon>Bacteria</taxon>
        <taxon>Pseudomonadati</taxon>
        <taxon>Pseudomonadota</taxon>
        <taxon>Alphaproteobacteria</taxon>
        <taxon>Rhodobacterales</taxon>
        <taxon>Paracoccaceae</taxon>
        <taxon>Paracoccus</taxon>
    </lineage>
</organism>
<feature type="signal peptide" evidence="1">
    <location>
        <begin position="1"/>
        <end position="19"/>
    </location>
</feature>
<feature type="chain" id="PRO_5045512330" evidence="1">
    <location>
        <begin position="20"/>
        <end position="100"/>
    </location>
</feature>
<proteinExistence type="predicted"/>
<comment type="caution">
    <text evidence="2">The sequence shown here is derived from an EMBL/GenBank/DDBJ whole genome shotgun (WGS) entry which is preliminary data.</text>
</comment>
<dbReference type="Proteomes" id="UP000640509">
    <property type="component" value="Unassembled WGS sequence"/>
</dbReference>
<evidence type="ECO:0000313" key="2">
    <source>
        <dbReference type="EMBL" id="GGF59822.1"/>
    </source>
</evidence>
<dbReference type="EMBL" id="BMIV01000002">
    <property type="protein sequence ID" value="GGF59822.1"/>
    <property type="molecule type" value="Genomic_DNA"/>
</dbReference>
<keyword evidence="1" id="KW-0732">Signal</keyword>